<gene>
    <name evidence="2" type="ORF">S06H3_31835</name>
</gene>
<comment type="caution">
    <text evidence="2">The sequence shown here is derived from an EMBL/GenBank/DDBJ whole genome shotgun (WGS) entry which is preliminary data.</text>
</comment>
<dbReference type="Pfam" id="PF13602">
    <property type="entry name" value="ADH_zinc_N_2"/>
    <property type="match status" value="1"/>
</dbReference>
<keyword evidence="1" id="KW-0812">Transmembrane</keyword>
<organism evidence="2">
    <name type="scientific">marine sediment metagenome</name>
    <dbReference type="NCBI Taxonomy" id="412755"/>
    <lineage>
        <taxon>unclassified sequences</taxon>
        <taxon>metagenomes</taxon>
        <taxon>ecological metagenomes</taxon>
    </lineage>
</organism>
<dbReference type="PROSITE" id="PS01162">
    <property type="entry name" value="QOR_ZETA_CRYSTAL"/>
    <property type="match status" value="1"/>
</dbReference>
<feature type="transmembrane region" description="Helical" evidence="1">
    <location>
        <begin position="103"/>
        <end position="124"/>
    </location>
</feature>
<name>X1LZY6_9ZZZZ</name>
<keyword evidence="1" id="KW-0472">Membrane</keyword>
<sequence>AILALQNLRDKRPIQPGQKVLINGAGGGVGTFAVQIAKSFGAEVTGVDSTGKLDMLRSIGADQVIDYTQEDFTKSGQRYDLILDVVVYRSIFDYKRALSPKGIFVFVGGSTAAIFQALFLGPLISMMGSKKMGVVMWKPNKKEDLVFLKELFEAGKVVPVIDRRYPLSEVPEAFRYLEEGHAQGKVVITM</sequence>
<keyword evidence="1" id="KW-1133">Transmembrane helix</keyword>
<dbReference type="PANTHER" id="PTHR44013:SF1">
    <property type="entry name" value="ZINC-TYPE ALCOHOL DEHYDROGENASE-LIKE PROTEIN C16A3.02C"/>
    <property type="match status" value="1"/>
</dbReference>
<dbReference type="CDD" id="cd08267">
    <property type="entry name" value="MDR1"/>
    <property type="match status" value="1"/>
</dbReference>
<dbReference type="InterPro" id="IPR036291">
    <property type="entry name" value="NAD(P)-bd_dom_sf"/>
</dbReference>
<dbReference type="Gene3D" id="3.40.50.720">
    <property type="entry name" value="NAD(P)-binding Rossmann-like Domain"/>
    <property type="match status" value="1"/>
</dbReference>
<dbReference type="AlphaFoldDB" id="X1LZY6"/>
<dbReference type="GO" id="GO:0008270">
    <property type="term" value="F:zinc ion binding"/>
    <property type="evidence" value="ECO:0007669"/>
    <property type="project" value="InterPro"/>
</dbReference>
<evidence type="ECO:0008006" key="3">
    <source>
        <dbReference type="Google" id="ProtNLM"/>
    </source>
</evidence>
<reference evidence="2" key="1">
    <citation type="journal article" date="2014" name="Front. Microbiol.">
        <title>High frequency of phylogenetically diverse reductive dehalogenase-homologous genes in deep subseafloor sedimentary metagenomes.</title>
        <authorList>
            <person name="Kawai M."/>
            <person name="Futagami T."/>
            <person name="Toyoda A."/>
            <person name="Takaki Y."/>
            <person name="Nishi S."/>
            <person name="Hori S."/>
            <person name="Arai W."/>
            <person name="Tsubouchi T."/>
            <person name="Morono Y."/>
            <person name="Uchiyama I."/>
            <person name="Ito T."/>
            <person name="Fujiyama A."/>
            <person name="Inagaki F."/>
            <person name="Takami H."/>
        </authorList>
    </citation>
    <scope>NUCLEOTIDE SEQUENCE</scope>
    <source>
        <strain evidence="2">Expedition CK06-06</strain>
    </source>
</reference>
<dbReference type="SUPFAM" id="SSF51735">
    <property type="entry name" value="NAD(P)-binding Rossmann-fold domains"/>
    <property type="match status" value="1"/>
</dbReference>
<dbReference type="InterPro" id="IPR002364">
    <property type="entry name" value="Quin_OxRdtase/zeta-crystal_CS"/>
</dbReference>
<protein>
    <recommendedName>
        <fullName evidence="3">Enoyl reductase (ER) domain-containing protein</fullName>
    </recommendedName>
</protein>
<dbReference type="InterPro" id="IPR052733">
    <property type="entry name" value="Chloroplast_QOR"/>
</dbReference>
<dbReference type="GO" id="GO:0016491">
    <property type="term" value="F:oxidoreductase activity"/>
    <property type="evidence" value="ECO:0007669"/>
    <property type="project" value="InterPro"/>
</dbReference>
<dbReference type="EMBL" id="BARV01018874">
    <property type="protein sequence ID" value="GAI24653.1"/>
    <property type="molecule type" value="Genomic_DNA"/>
</dbReference>
<feature type="non-terminal residue" evidence="2">
    <location>
        <position position="1"/>
    </location>
</feature>
<accession>X1LZY6</accession>
<dbReference type="Gene3D" id="3.90.180.10">
    <property type="entry name" value="Medium-chain alcohol dehydrogenases, catalytic domain"/>
    <property type="match status" value="1"/>
</dbReference>
<dbReference type="PANTHER" id="PTHR44013">
    <property type="entry name" value="ZINC-TYPE ALCOHOL DEHYDROGENASE-LIKE PROTEIN C16A3.02C"/>
    <property type="match status" value="1"/>
</dbReference>
<evidence type="ECO:0000313" key="2">
    <source>
        <dbReference type="EMBL" id="GAI24653.1"/>
    </source>
</evidence>
<proteinExistence type="predicted"/>
<evidence type="ECO:0000256" key="1">
    <source>
        <dbReference type="SAM" id="Phobius"/>
    </source>
</evidence>